<evidence type="ECO:0000259" key="2">
    <source>
        <dbReference type="Pfam" id="PF15495"/>
    </source>
</evidence>
<dbReference type="Pfam" id="PF15495">
    <property type="entry name" value="Fimbrillin_C"/>
    <property type="match status" value="1"/>
</dbReference>
<evidence type="ECO:0000256" key="1">
    <source>
        <dbReference type="SAM" id="SignalP"/>
    </source>
</evidence>
<accession>A0A413VVP7</accession>
<dbReference type="Proteomes" id="UP000284379">
    <property type="component" value="Unassembled WGS sequence"/>
</dbReference>
<dbReference type="EMBL" id="QSGO01000002">
    <property type="protein sequence ID" value="RHB37695.1"/>
    <property type="molecule type" value="Genomic_DNA"/>
</dbReference>
<evidence type="ECO:0000313" key="4">
    <source>
        <dbReference type="Proteomes" id="UP000284379"/>
    </source>
</evidence>
<feature type="domain" description="Minor fimbrium subunit Mfa1 C-terminal" evidence="2">
    <location>
        <begin position="359"/>
        <end position="423"/>
    </location>
</feature>
<proteinExistence type="predicted"/>
<dbReference type="AlphaFoldDB" id="A0A413VVP7"/>
<comment type="caution">
    <text evidence="3">The sequence shown here is derived from an EMBL/GenBank/DDBJ whole genome shotgun (WGS) entry which is preliminary data.</text>
</comment>
<protein>
    <recommendedName>
        <fullName evidence="2">Minor fimbrium subunit Mfa1 C-terminal domain-containing protein</fullName>
    </recommendedName>
</protein>
<dbReference type="InterPro" id="IPR029140">
    <property type="entry name" value="Mfa1_C"/>
</dbReference>
<evidence type="ECO:0000313" key="3">
    <source>
        <dbReference type="EMBL" id="RHB37695.1"/>
    </source>
</evidence>
<dbReference type="RefSeq" id="WP_122200886.1">
    <property type="nucleotide sequence ID" value="NZ_CABJFV010000002.1"/>
</dbReference>
<dbReference type="NCBIfam" id="NF038041">
    <property type="entry name" value="fim_Mfa1_fam"/>
    <property type="match status" value="1"/>
</dbReference>
<feature type="chain" id="PRO_5019283042" description="Minor fimbrium subunit Mfa1 C-terminal domain-containing protein" evidence="1">
    <location>
        <begin position="18"/>
        <end position="430"/>
    </location>
</feature>
<organism evidence="3 4">
    <name type="scientific">Bacteroides nordii</name>
    <dbReference type="NCBI Taxonomy" id="291645"/>
    <lineage>
        <taxon>Bacteria</taxon>
        <taxon>Pseudomonadati</taxon>
        <taxon>Bacteroidota</taxon>
        <taxon>Bacteroidia</taxon>
        <taxon>Bacteroidales</taxon>
        <taxon>Bacteroidaceae</taxon>
        <taxon>Bacteroides</taxon>
    </lineage>
</organism>
<name>A0A413VVP7_9BACE</name>
<keyword evidence="1" id="KW-0732">Signal</keyword>
<dbReference type="Gene3D" id="2.60.40.3690">
    <property type="match status" value="1"/>
</dbReference>
<sequence>MKLRSLFLAGLAVMAMASCSNEDDAIVNDKQQVEKSALIQFQLGFAQSGTRASVAGTDQVGTADENQISSVIMVLDYPGTNIARQVCNYQLADFSANDSKTLYTLKNEENVAPGNATVTVLVNSNATIGNDTDLSTIESAATYETSLDALTAKNGIAEAGKFLMTGKKSAIIAPNQKNEITVQVARVAAKLEERSAKTFTTTDQAYNITLDDYTFMNLNTKTYQMADKGAYASTEEGFFQHFVANKTQAVFNESTAIKTITGAPAEDKVGQITYCMENSVAAAPTTIVYKATATFTDETHQTAAAAEGTGNIYKYKGLTYASFDDLNKIDDFQGSLSNAPYNLSKNSTFEDFIKYGIQLYKGGVCYYTAKIETGTSNYVITRNNWYKLSVSTIATLGNPGFDTPIPEIKTTLKLTVEVMPWKVWNNGIEL</sequence>
<feature type="signal peptide" evidence="1">
    <location>
        <begin position="1"/>
        <end position="17"/>
    </location>
</feature>
<dbReference type="InterPro" id="IPR047786">
    <property type="entry name" value="Mfa1_fim"/>
</dbReference>
<dbReference type="GO" id="GO:0009418">
    <property type="term" value="C:pilus shaft"/>
    <property type="evidence" value="ECO:0007669"/>
    <property type="project" value="InterPro"/>
</dbReference>
<dbReference type="PROSITE" id="PS51257">
    <property type="entry name" value="PROKAR_LIPOPROTEIN"/>
    <property type="match status" value="1"/>
</dbReference>
<gene>
    <name evidence="3" type="ORF">DW888_03765</name>
</gene>
<reference evidence="3 4" key="1">
    <citation type="submission" date="2018-08" db="EMBL/GenBank/DDBJ databases">
        <title>A genome reference for cultivated species of the human gut microbiota.</title>
        <authorList>
            <person name="Zou Y."/>
            <person name="Xue W."/>
            <person name="Luo G."/>
        </authorList>
    </citation>
    <scope>NUCLEOTIDE SEQUENCE [LARGE SCALE GENOMIC DNA]</scope>
    <source>
        <strain evidence="3 4">AM40-30BH</strain>
    </source>
</reference>